<name>A0ACB8U0V1_9APHY</name>
<evidence type="ECO:0000313" key="1">
    <source>
        <dbReference type="EMBL" id="KAI0087856.1"/>
    </source>
</evidence>
<proteinExistence type="predicted"/>
<sequence length="314" mass="34357">MAKKQVAMNPKPSESTWQLCFVLMRLHYFPVGTKLPFTALALAMFMGVQSISTRSLDLLWTKAGLWWLFIFVRHCASCVWNDICDRDIDRLVERTKTRPLASGKISLLGASSLMSILLLFTLWLLKVASGDTDLFLAGCAALATIDAPYPLMKRWISIPQFFVGATIAWPIPIAWMSVTDGKYDVVTLAMLCIAFGGSTFILDTVYACQDRSDDIQAGVKSATIAFGAHLRGTLFALATAVVTSLAVAGVTTGQGYLYFTVVVGGVALALGMPLYTLDFNNKEQCGKALTAYSNRINIVIWVGAVGDYMLRSRF</sequence>
<gene>
    <name evidence="1" type="ORF">BDY19DRAFT_953526</name>
</gene>
<organism evidence="1 2">
    <name type="scientific">Irpex rosettiformis</name>
    <dbReference type="NCBI Taxonomy" id="378272"/>
    <lineage>
        <taxon>Eukaryota</taxon>
        <taxon>Fungi</taxon>
        <taxon>Dikarya</taxon>
        <taxon>Basidiomycota</taxon>
        <taxon>Agaricomycotina</taxon>
        <taxon>Agaricomycetes</taxon>
        <taxon>Polyporales</taxon>
        <taxon>Irpicaceae</taxon>
        <taxon>Irpex</taxon>
    </lineage>
</organism>
<accession>A0ACB8U0V1</accession>
<reference evidence="1" key="1">
    <citation type="journal article" date="2021" name="Environ. Microbiol.">
        <title>Gene family expansions and transcriptome signatures uncover fungal adaptations to wood decay.</title>
        <authorList>
            <person name="Hage H."/>
            <person name="Miyauchi S."/>
            <person name="Viragh M."/>
            <person name="Drula E."/>
            <person name="Min B."/>
            <person name="Chaduli D."/>
            <person name="Navarro D."/>
            <person name="Favel A."/>
            <person name="Norest M."/>
            <person name="Lesage-Meessen L."/>
            <person name="Balint B."/>
            <person name="Merenyi Z."/>
            <person name="de Eugenio L."/>
            <person name="Morin E."/>
            <person name="Martinez A.T."/>
            <person name="Baldrian P."/>
            <person name="Stursova M."/>
            <person name="Martinez M.J."/>
            <person name="Novotny C."/>
            <person name="Magnuson J.K."/>
            <person name="Spatafora J.W."/>
            <person name="Maurice S."/>
            <person name="Pangilinan J."/>
            <person name="Andreopoulos W."/>
            <person name="LaButti K."/>
            <person name="Hundley H."/>
            <person name="Na H."/>
            <person name="Kuo A."/>
            <person name="Barry K."/>
            <person name="Lipzen A."/>
            <person name="Henrissat B."/>
            <person name="Riley R."/>
            <person name="Ahrendt S."/>
            <person name="Nagy L.G."/>
            <person name="Grigoriev I.V."/>
            <person name="Martin F."/>
            <person name="Rosso M.N."/>
        </authorList>
    </citation>
    <scope>NUCLEOTIDE SEQUENCE</scope>
    <source>
        <strain evidence="1">CBS 384.51</strain>
    </source>
</reference>
<dbReference type="Proteomes" id="UP001055072">
    <property type="component" value="Unassembled WGS sequence"/>
</dbReference>
<dbReference type="EMBL" id="MU274916">
    <property type="protein sequence ID" value="KAI0087856.1"/>
    <property type="molecule type" value="Genomic_DNA"/>
</dbReference>
<comment type="caution">
    <text evidence="1">The sequence shown here is derived from an EMBL/GenBank/DDBJ whole genome shotgun (WGS) entry which is preliminary data.</text>
</comment>
<protein>
    <submittedName>
        <fullName evidence="1">UbiA prenyltransferase family-domain-containing protein</fullName>
    </submittedName>
</protein>
<evidence type="ECO:0000313" key="2">
    <source>
        <dbReference type="Proteomes" id="UP001055072"/>
    </source>
</evidence>
<keyword evidence="2" id="KW-1185">Reference proteome</keyword>